<evidence type="ECO:0000256" key="1">
    <source>
        <dbReference type="SAM" id="SignalP"/>
    </source>
</evidence>
<evidence type="ECO:0008006" key="4">
    <source>
        <dbReference type="Google" id="ProtNLM"/>
    </source>
</evidence>
<accession>A0A4R3XVS7</accession>
<dbReference type="Proteomes" id="UP000295367">
    <property type="component" value="Unassembled WGS sequence"/>
</dbReference>
<feature type="chain" id="PRO_5020683798" description="DUF3558 domain-containing protein" evidence="1">
    <location>
        <begin position="23"/>
        <end position="163"/>
    </location>
</feature>
<sequence>MRHFLLVVVQGCLMLAVSTASAADRCALLSKSDTAALLGQPVAAVVPAGPQRDEDSSGQLTYCTYRGASLALVLSVVEFNAEAEARKQLSVNLVRDRMDAADAKVTEEPGLGDKAFFGTSANGVMYTFLKKNKVVGIALGGAKASAASKVPLRAAALSIAAKL</sequence>
<keyword evidence="1" id="KW-0732">Signal</keyword>
<gene>
    <name evidence="2" type="ORF">EDC63_11840</name>
</gene>
<protein>
    <recommendedName>
        <fullName evidence="4">DUF3558 domain-containing protein</fullName>
    </recommendedName>
</protein>
<keyword evidence="3" id="KW-1185">Reference proteome</keyword>
<feature type="signal peptide" evidence="1">
    <location>
        <begin position="1"/>
        <end position="22"/>
    </location>
</feature>
<proteinExistence type="predicted"/>
<dbReference type="RefSeq" id="WP_124946462.1">
    <property type="nucleotide sequence ID" value="NZ_BHVT01000035.1"/>
</dbReference>
<dbReference type="AlphaFoldDB" id="A0A4R3XVS7"/>
<comment type="caution">
    <text evidence="2">The sequence shown here is derived from an EMBL/GenBank/DDBJ whole genome shotgun (WGS) entry which is preliminary data.</text>
</comment>
<organism evidence="2 3">
    <name type="scientific">Sulfurirhabdus autotrophica</name>
    <dbReference type="NCBI Taxonomy" id="1706046"/>
    <lineage>
        <taxon>Bacteria</taxon>
        <taxon>Pseudomonadati</taxon>
        <taxon>Pseudomonadota</taxon>
        <taxon>Betaproteobacteria</taxon>
        <taxon>Nitrosomonadales</taxon>
        <taxon>Sulfuricellaceae</taxon>
        <taxon>Sulfurirhabdus</taxon>
    </lineage>
</organism>
<evidence type="ECO:0000313" key="2">
    <source>
        <dbReference type="EMBL" id="TCV82911.1"/>
    </source>
</evidence>
<reference evidence="2 3" key="1">
    <citation type="submission" date="2019-03" db="EMBL/GenBank/DDBJ databases">
        <title>Genomic Encyclopedia of Type Strains, Phase IV (KMG-IV): sequencing the most valuable type-strain genomes for metagenomic binning, comparative biology and taxonomic classification.</title>
        <authorList>
            <person name="Goeker M."/>
        </authorList>
    </citation>
    <scope>NUCLEOTIDE SEQUENCE [LARGE SCALE GENOMIC DNA]</scope>
    <source>
        <strain evidence="2 3">DSM 100309</strain>
    </source>
</reference>
<dbReference type="EMBL" id="SMCO01000018">
    <property type="protein sequence ID" value="TCV82911.1"/>
    <property type="molecule type" value="Genomic_DNA"/>
</dbReference>
<evidence type="ECO:0000313" key="3">
    <source>
        <dbReference type="Proteomes" id="UP000295367"/>
    </source>
</evidence>
<dbReference type="OrthoDB" id="9996644at2"/>
<name>A0A4R3XVS7_9PROT</name>